<dbReference type="Pfam" id="PF21107">
    <property type="entry name" value="STPRs"/>
    <property type="match status" value="1"/>
</dbReference>
<evidence type="ECO:0000259" key="2">
    <source>
        <dbReference type="Pfam" id="PF21107"/>
    </source>
</evidence>
<protein>
    <recommendedName>
        <fullName evidence="2">STPR domain-containing protein</fullName>
    </recommendedName>
</protein>
<feature type="domain" description="STPR" evidence="2">
    <location>
        <begin position="39"/>
        <end position="106"/>
    </location>
</feature>
<name>A0A815KN77_9BILA</name>
<organism evidence="3 5">
    <name type="scientific">Didymodactylos carnosus</name>
    <dbReference type="NCBI Taxonomy" id="1234261"/>
    <lineage>
        <taxon>Eukaryota</taxon>
        <taxon>Metazoa</taxon>
        <taxon>Spiralia</taxon>
        <taxon>Gnathifera</taxon>
        <taxon>Rotifera</taxon>
        <taxon>Eurotatoria</taxon>
        <taxon>Bdelloidea</taxon>
        <taxon>Philodinida</taxon>
        <taxon>Philodinidae</taxon>
        <taxon>Didymodactylos</taxon>
    </lineage>
</organism>
<accession>A0A815KN77</accession>
<feature type="compositionally biased region" description="Basic and acidic residues" evidence="1">
    <location>
        <begin position="8"/>
        <end position="22"/>
    </location>
</feature>
<dbReference type="EMBL" id="CAJOBC010082783">
    <property type="protein sequence ID" value="CAF4291956.1"/>
    <property type="molecule type" value="Genomic_DNA"/>
</dbReference>
<keyword evidence="5" id="KW-1185">Reference proteome</keyword>
<sequence length="196" mass="21970">MAASRNAESLERRQTRLDDQRSRQAASGDAESPEQTRTRIDDQRARQGASRAAESPEQRQTRLGGQRARQASSRDAESSEQRQTRLGSLHARQAASGDAESPEQTRIRIDELSSPTSGTSASFLIITSAVRCGTNRALPMDDHDEQRVHRSSLMMVYRGKRRLLFDLSIIPCSTINLDDILFVRYNRPFVGHFGVE</sequence>
<evidence type="ECO:0000256" key="1">
    <source>
        <dbReference type="SAM" id="MobiDB-lite"/>
    </source>
</evidence>
<dbReference type="OrthoDB" id="1728974at2759"/>
<dbReference type="Proteomes" id="UP000663829">
    <property type="component" value="Unassembled WGS sequence"/>
</dbReference>
<dbReference type="AlphaFoldDB" id="A0A815KN77"/>
<comment type="caution">
    <text evidence="3">The sequence shown here is derived from an EMBL/GenBank/DDBJ whole genome shotgun (WGS) entry which is preliminary data.</text>
</comment>
<feature type="compositionally biased region" description="Basic and acidic residues" evidence="1">
    <location>
        <begin position="34"/>
        <end position="45"/>
    </location>
</feature>
<gene>
    <name evidence="3" type="ORF">GPM918_LOCUS33117</name>
    <name evidence="4" type="ORF">SRO942_LOCUS33796</name>
</gene>
<evidence type="ECO:0000313" key="5">
    <source>
        <dbReference type="Proteomes" id="UP000663829"/>
    </source>
</evidence>
<dbReference type="InterPro" id="IPR048998">
    <property type="entry name" value="STPR"/>
</dbReference>
<dbReference type="Proteomes" id="UP000681722">
    <property type="component" value="Unassembled WGS sequence"/>
</dbReference>
<reference evidence="3" key="1">
    <citation type="submission" date="2021-02" db="EMBL/GenBank/DDBJ databases">
        <authorList>
            <person name="Nowell W R."/>
        </authorList>
    </citation>
    <scope>NUCLEOTIDE SEQUENCE</scope>
</reference>
<proteinExistence type="predicted"/>
<evidence type="ECO:0000313" key="4">
    <source>
        <dbReference type="EMBL" id="CAF4291956.1"/>
    </source>
</evidence>
<dbReference type="EMBL" id="CAJNOQ010017365">
    <property type="protein sequence ID" value="CAF1397850.1"/>
    <property type="molecule type" value="Genomic_DNA"/>
</dbReference>
<evidence type="ECO:0000313" key="3">
    <source>
        <dbReference type="EMBL" id="CAF1397850.1"/>
    </source>
</evidence>
<feature type="region of interest" description="Disordered" evidence="1">
    <location>
        <begin position="1"/>
        <end position="119"/>
    </location>
</feature>
<feature type="compositionally biased region" description="Basic and acidic residues" evidence="1">
    <location>
        <begin position="72"/>
        <end position="83"/>
    </location>
</feature>